<evidence type="ECO:0000256" key="1">
    <source>
        <dbReference type="ARBA" id="ARBA00004117"/>
    </source>
</evidence>
<dbReference type="PANTHER" id="PTHR34653">
    <property type="match status" value="1"/>
</dbReference>
<reference evidence="6" key="1">
    <citation type="submission" date="2015-06" db="EMBL/GenBank/DDBJ databases">
        <authorList>
            <person name="Liu B."/>
            <person name="Wang J."/>
            <person name="Zhu Y."/>
            <person name="Liu G."/>
            <person name="Chen Q."/>
            <person name="Zheng C."/>
            <person name="Che J."/>
            <person name="Ge C."/>
            <person name="Shi H."/>
            <person name="Pan Z."/>
            <person name="Liu X."/>
        </authorList>
    </citation>
    <scope>NUCLEOTIDE SEQUENCE [LARGE SCALE GENOMIC DNA]</scope>
    <source>
        <strain evidence="6">DSM 16346</strain>
    </source>
</reference>
<dbReference type="GO" id="GO:0009425">
    <property type="term" value="C:bacterial-type flagellum basal body"/>
    <property type="evidence" value="ECO:0007669"/>
    <property type="project" value="UniProtKB-SubCell"/>
</dbReference>
<gene>
    <name evidence="4" type="primary">fliE</name>
    <name evidence="6" type="ORF">AB986_11405</name>
</gene>
<dbReference type="InterPro" id="IPR001624">
    <property type="entry name" value="FliE"/>
</dbReference>
<comment type="similarity">
    <text evidence="2 4">Belongs to the FliE family.</text>
</comment>
<protein>
    <recommendedName>
        <fullName evidence="4 5">Flagellar hook-basal body complex protein FliE</fullName>
    </recommendedName>
</protein>
<dbReference type="EMBL" id="LELK01000004">
    <property type="protein sequence ID" value="KMM36571.1"/>
    <property type="molecule type" value="Genomic_DNA"/>
</dbReference>
<dbReference type="NCBIfam" id="TIGR00205">
    <property type="entry name" value="fliE"/>
    <property type="match status" value="1"/>
</dbReference>
<keyword evidence="6" id="KW-0966">Cell projection</keyword>
<dbReference type="PATRIC" id="fig|157733.3.peg.297"/>
<dbReference type="PRINTS" id="PR01006">
    <property type="entry name" value="FLGHOOKFLIE"/>
</dbReference>
<dbReference type="STRING" id="157733.AB986_11405"/>
<dbReference type="RefSeq" id="WP_048311283.1">
    <property type="nucleotide sequence ID" value="NZ_CP119526.1"/>
</dbReference>
<evidence type="ECO:0000256" key="2">
    <source>
        <dbReference type="ARBA" id="ARBA00009272"/>
    </source>
</evidence>
<evidence type="ECO:0000256" key="4">
    <source>
        <dbReference type="HAMAP-Rule" id="MF_00724"/>
    </source>
</evidence>
<organism evidence="6 7">
    <name type="scientific">Guptibacillus hwajinpoensis</name>
    <dbReference type="NCBI Taxonomy" id="208199"/>
    <lineage>
        <taxon>Bacteria</taxon>
        <taxon>Bacillati</taxon>
        <taxon>Bacillota</taxon>
        <taxon>Bacilli</taxon>
        <taxon>Bacillales</taxon>
        <taxon>Guptibacillaceae</taxon>
        <taxon>Guptibacillus</taxon>
    </lineage>
</organism>
<evidence type="ECO:0000313" key="7">
    <source>
        <dbReference type="Proteomes" id="UP000035996"/>
    </source>
</evidence>
<dbReference type="Pfam" id="PF02049">
    <property type="entry name" value="FliE"/>
    <property type="match status" value="1"/>
</dbReference>
<dbReference type="OrthoDB" id="9812413at2"/>
<comment type="caution">
    <text evidence="6">The sequence shown here is derived from an EMBL/GenBank/DDBJ whole genome shotgun (WGS) entry which is preliminary data.</text>
</comment>
<dbReference type="Proteomes" id="UP000035996">
    <property type="component" value="Unassembled WGS sequence"/>
</dbReference>
<dbReference type="HAMAP" id="MF_00724">
    <property type="entry name" value="FliE"/>
    <property type="match status" value="1"/>
</dbReference>
<dbReference type="GO" id="GO:0071973">
    <property type="term" value="P:bacterial-type flagellum-dependent cell motility"/>
    <property type="evidence" value="ECO:0007669"/>
    <property type="project" value="InterPro"/>
</dbReference>
<evidence type="ECO:0000256" key="5">
    <source>
        <dbReference type="NCBIfam" id="TIGR00205"/>
    </source>
</evidence>
<evidence type="ECO:0000313" key="6">
    <source>
        <dbReference type="EMBL" id="KMM36571.1"/>
    </source>
</evidence>
<proteinExistence type="inferred from homology"/>
<sequence length="98" mass="10932">MNTINALQQLPALQQQKPAVSSGEATADFGQMLQDAIKQVNNNQVQSEQMTNKLVTGEVQDVHEVMLASQKASLSLNLTVEVRNKVIESYQEIMRMQM</sequence>
<accession>A0A0J6CK27</accession>
<dbReference type="GO" id="GO:0003774">
    <property type="term" value="F:cytoskeletal motor activity"/>
    <property type="evidence" value="ECO:0007669"/>
    <property type="project" value="InterPro"/>
</dbReference>
<comment type="subcellular location">
    <subcellularLocation>
        <location evidence="1 4">Bacterial flagellum basal body</location>
    </subcellularLocation>
</comment>
<keyword evidence="3 4" id="KW-0975">Bacterial flagellum</keyword>
<dbReference type="PANTHER" id="PTHR34653:SF1">
    <property type="entry name" value="FLAGELLAR HOOK-BASAL BODY COMPLEX PROTEIN FLIE"/>
    <property type="match status" value="1"/>
</dbReference>
<dbReference type="AlphaFoldDB" id="A0A0J6CK27"/>
<evidence type="ECO:0000256" key="3">
    <source>
        <dbReference type="ARBA" id="ARBA00023143"/>
    </source>
</evidence>
<keyword evidence="6" id="KW-0282">Flagellum</keyword>
<name>A0A0J6CK27_9BACL</name>
<keyword evidence="7" id="KW-1185">Reference proteome</keyword>
<dbReference type="GO" id="GO:0005198">
    <property type="term" value="F:structural molecule activity"/>
    <property type="evidence" value="ECO:0007669"/>
    <property type="project" value="UniProtKB-UniRule"/>
</dbReference>
<keyword evidence="6" id="KW-0969">Cilium</keyword>